<dbReference type="SMART" id="SM00608">
    <property type="entry name" value="ACR"/>
    <property type="match status" value="1"/>
</dbReference>
<keyword evidence="6" id="KW-0800">Toxin</keyword>
<feature type="disulfide bond" evidence="16">
    <location>
        <begin position="326"/>
        <end position="406"/>
    </location>
</feature>
<evidence type="ECO:0000256" key="4">
    <source>
        <dbReference type="ARBA" id="ARBA00011245"/>
    </source>
</evidence>
<protein>
    <submittedName>
        <fullName evidence="20">Snake venom metalloprotease</fullName>
    </submittedName>
</protein>
<evidence type="ECO:0000259" key="19">
    <source>
        <dbReference type="PROSITE" id="PS50215"/>
    </source>
</evidence>
<dbReference type="GO" id="GO:0090729">
    <property type="term" value="F:toxin activity"/>
    <property type="evidence" value="ECO:0007669"/>
    <property type="project" value="UniProtKB-KW"/>
</dbReference>
<dbReference type="CDD" id="cd04269">
    <property type="entry name" value="ZnMc_adamalysin_II_like"/>
    <property type="match status" value="1"/>
</dbReference>
<keyword evidence="5" id="KW-0964">Secreted</keyword>
<reference evidence="20" key="1">
    <citation type="journal article" name="Toxins">
        <title>Electric Blue: Molecular Evolution of Three-Finger Toxins in the Long-Glanded Coral Snake Species Calliophis bivirgatus.</title>
        <authorList>
            <person name="Dashevsky D."/>
            <person name="Rokyta D."/>
            <person name="Frank N."/>
            <person name="Nouwens A."/>
            <person name="Fry B.G."/>
        </authorList>
    </citation>
    <scope>NUCLEOTIDE SEQUENCE</scope>
    <source>
        <tissue evidence="20">Venom gland</tissue>
    </source>
</reference>
<dbReference type="PANTHER" id="PTHR11905">
    <property type="entry name" value="ADAM A DISINTEGRIN AND METALLOPROTEASE DOMAIN"/>
    <property type="match status" value="1"/>
</dbReference>
<comment type="cofactor">
    <cofactor evidence="1">
        <name>Zn(2+)</name>
        <dbReference type="ChEBI" id="CHEBI:29105"/>
    </cofactor>
</comment>
<keyword evidence="10 16" id="KW-0862">Zinc</keyword>
<evidence type="ECO:0000256" key="1">
    <source>
        <dbReference type="ARBA" id="ARBA00001947"/>
    </source>
</evidence>
<evidence type="ECO:0000256" key="16">
    <source>
        <dbReference type="PROSITE-ProRule" id="PRU00276"/>
    </source>
</evidence>
<keyword evidence="8 16" id="KW-0479">Metal-binding</keyword>
<dbReference type="InterPro" id="IPR006586">
    <property type="entry name" value="ADAM_Cys-rich"/>
</dbReference>
<dbReference type="GO" id="GO:0004222">
    <property type="term" value="F:metalloendopeptidase activity"/>
    <property type="evidence" value="ECO:0007669"/>
    <property type="project" value="InterPro"/>
</dbReference>
<feature type="binding site" evidence="16">
    <location>
        <position position="361"/>
    </location>
    <ligand>
        <name>Zn(2+)</name>
        <dbReference type="ChEBI" id="CHEBI:29105"/>
        <note>catalytic</note>
    </ligand>
</feature>
<dbReference type="GO" id="GO:0005886">
    <property type="term" value="C:plasma membrane"/>
    <property type="evidence" value="ECO:0007669"/>
    <property type="project" value="TreeGrafter"/>
</dbReference>
<feature type="domain" description="Peptidase M12B" evidence="19">
    <location>
        <begin position="215"/>
        <end position="411"/>
    </location>
</feature>
<keyword evidence="9" id="KW-0378">Hydrolase</keyword>
<name>A0A898ILE9_CALBG</name>
<keyword evidence="11 20" id="KW-0482">Metalloprotease</keyword>
<dbReference type="Pfam" id="PF08516">
    <property type="entry name" value="ADAM_CR"/>
    <property type="match status" value="1"/>
</dbReference>
<keyword evidence="14" id="KW-0325">Glycoprotein</keyword>
<evidence type="ECO:0000256" key="7">
    <source>
        <dbReference type="ARBA" id="ARBA00022670"/>
    </source>
</evidence>
<comment type="subcellular location">
    <subcellularLocation>
        <location evidence="2">Secreted</location>
    </subcellularLocation>
</comment>
<proteinExistence type="evidence at transcript level"/>
<dbReference type="FunFam" id="4.10.70.10:FF:000001">
    <property type="entry name" value="Disintegrin and metalloproteinase domain-containing protein 22"/>
    <property type="match status" value="1"/>
</dbReference>
<feature type="active site" evidence="16">
    <location>
        <position position="352"/>
    </location>
</feature>
<evidence type="ECO:0000256" key="9">
    <source>
        <dbReference type="ARBA" id="ARBA00022801"/>
    </source>
</evidence>
<evidence type="ECO:0000256" key="13">
    <source>
        <dbReference type="ARBA" id="ARBA00023157"/>
    </source>
</evidence>
<keyword evidence="7 20" id="KW-0645">Protease</keyword>
<evidence type="ECO:0000256" key="17">
    <source>
        <dbReference type="SAM" id="SignalP"/>
    </source>
</evidence>
<dbReference type="FunFam" id="3.40.390.10:FF:000002">
    <property type="entry name" value="Disintegrin and metalloproteinase domain-containing protein 22"/>
    <property type="match status" value="1"/>
</dbReference>
<comment type="subunit">
    <text evidence="4">Monomer.</text>
</comment>
<feature type="disulfide bond" evidence="15">
    <location>
        <begin position="477"/>
        <end position="497"/>
    </location>
</feature>
<evidence type="ECO:0000256" key="12">
    <source>
        <dbReference type="ARBA" id="ARBA00023145"/>
    </source>
</evidence>
<dbReference type="InterPro" id="IPR024079">
    <property type="entry name" value="MetalloPept_cat_dom_sf"/>
</dbReference>
<feature type="binding site" evidence="16">
    <location>
        <position position="351"/>
    </location>
    <ligand>
        <name>Zn(2+)</name>
        <dbReference type="ChEBI" id="CHEBI:29105"/>
        <note>catalytic</note>
    </ligand>
</feature>
<evidence type="ECO:0000256" key="2">
    <source>
        <dbReference type="ARBA" id="ARBA00004613"/>
    </source>
</evidence>
<feature type="signal peptide" evidence="17">
    <location>
        <begin position="1"/>
        <end position="21"/>
    </location>
</feature>
<evidence type="ECO:0000256" key="15">
    <source>
        <dbReference type="PROSITE-ProRule" id="PRU00068"/>
    </source>
</evidence>
<feature type="chain" id="PRO_5032349543" evidence="17">
    <location>
        <begin position="22"/>
        <end position="623"/>
    </location>
</feature>
<dbReference type="GO" id="GO:0008270">
    <property type="term" value="F:zinc ion binding"/>
    <property type="evidence" value="ECO:0007669"/>
    <property type="project" value="UniProtKB-ARBA"/>
</dbReference>
<evidence type="ECO:0000256" key="8">
    <source>
        <dbReference type="ARBA" id="ARBA00022723"/>
    </source>
</evidence>
<accession>A0A898ILE9</accession>
<evidence type="ECO:0000256" key="14">
    <source>
        <dbReference type="ARBA" id="ARBA00023180"/>
    </source>
</evidence>
<feature type="disulfide bond" evidence="16">
    <location>
        <begin position="366"/>
        <end position="390"/>
    </location>
</feature>
<sequence length="623" mass="69060">MAATAQLALAVAMAISGIALSSRTQYQGSSIILESGNVNDYEVVYPQKVPALPKGGVQNPQPETKYEDTMQYRFQVNGEPVVLHLERNQGLFSEDYTETHYSPDGREITTSPPVQDHCYYHGYLQNEAESSAVISACDGLKGHFKHQGETYFIEPLKLSESEAHAIYKDENVEKEDETPKICGVTQTTWESDEPIEKSSQLAITPEQNRYLQVKKYIEFYVVVDNKMYKNYSSKKDAIKTRVYEMVNHLNMIYRPLNIHIALIGLQIWSNRDKINVQSDPDVTLKLFGEWREKHLLPRKRNDNAQLLTGIDFNGTTVGLAYVGTLCSPKKSVAVVQDYTKRTSMVASSMAHEMGHNLGINHDGASCHCNAGPCIMSPKISNEPLSEFSSCSVKEHRRYLLKERPQCILNKPLSTDIVAPPICGNYFVEVGEECDCGSPQDCQSACCNATTCKLQHEAQCDSEECCEQCKFKGAGAECRAAKDDCDLPELCTGRSAECPTDSFQRNGHPCQNNQGYCYNGKCPIMTNQCIALLGPGVNVSPDMCFLLNQRGQGCGFCRIENGKKIPCAAKDVKCGRLYCEKGRGTCSCSISPDDPDYGMVEPGIKCGDGMVCSNRQCVDVQTAY</sequence>
<dbReference type="InterPro" id="IPR034027">
    <property type="entry name" value="Reprolysin_adamalysin"/>
</dbReference>
<dbReference type="PROSITE" id="PS50214">
    <property type="entry name" value="DISINTEGRIN_2"/>
    <property type="match status" value="1"/>
</dbReference>
<dbReference type="AlphaFoldDB" id="A0A898ILE9"/>
<keyword evidence="13 16" id="KW-1015">Disulfide bond</keyword>
<dbReference type="GO" id="GO:0006508">
    <property type="term" value="P:proteolysis"/>
    <property type="evidence" value="ECO:0007669"/>
    <property type="project" value="UniProtKB-KW"/>
</dbReference>
<dbReference type="PRINTS" id="PR00289">
    <property type="entry name" value="DISINTEGRIN"/>
</dbReference>
<evidence type="ECO:0000256" key="6">
    <source>
        <dbReference type="ARBA" id="ARBA00022656"/>
    </source>
</evidence>
<dbReference type="InterPro" id="IPR036436">
    <property type="entry name" value="Disintegrin_dom_sf"/>
</dbReference>
<dbReference type="PROSITE" id="PS50215">
    <property type="entry name" value="ADAM_MEPRO"/>
    <property type="match status" value="1"/>
</dbReference>
<evidence type="ECO:0000313" key="20">
    <source>
        <dbReference type="EMBL" id="QSI84041.1"/>
    </source>
</evidence>
<dbReference type="InterPro" id="IPR001590">
    <property type="entry name" value="Peptidase_M12B"/>
</dbReference>
<evidence type="ECO:0000256" key="5">
    <source>
        <dbReference type="ARBA" id="ARBA00022525"/>
    </source>
</evidence>
<dbReference type="Pfam" id="PF01562">
    <property type="entry name" value="Pep_M12B_propep"/>
    <property type="match status" value="1"/>
</dbReference>
<dbReference type="Pfam" id="PF01421">
    <property type="entry name" value="Reprolysin"/>
    <property type="match status" value="1"/>
</dbReference>
<organism evidence="20">
    <name type="scientific">Calliophis bivirgatus</name>
    <name type="common">Blue Malaysian coral snake</name>
    <name type="synonym">Maticora bivirgata</name>
    <dbReference type="NCBI Taxonomy" id="8633"/>
    <lineage>
        <taxon>Eukaryota</taxon>
        <taxon>Metazoa</taxon>
        <taxon>Chordata</taxon>
        <taxon>Craniata</taxon>
        <taxon>Vertebrata</taxon>
        <taxon>Euteleostomi</taxon>
        <taxon>Lepidosauria</taxon>
        <taxon>Squamata</taxon>
        <taxon>Bifurcata</taxon>
        <taxon>Unidentata</taxon>
        <taxon>Episquamata</taxon>
        <taxon>Toxicofera</taxon>
        <taxon>Serpentes</taxon>
        <taxon>Colubroidea</taxon>
        <taxon>Elapidae</taxon>
        <taxon>Elapinae</taxon>
        <taxon>Calliophis</taxon>
    </lineage>
</organism>
<evidence type="ECO:0000256" key="11">
    <source>
        <dbReference type="ARBA" id="ARBA00023049"/>
    </source>
</evidence>
<dbReference type="Pfam" id="PF00200">
    <property type="entry name" value="Disintegrin"/>
    <property type="match status" value="1"/>
</dbReference>
<dbReference type="SMART" id="SM00050">
    <property type="entry name" value="DISIN"/>
    <property type="match status" value="1"/>
</dbReference>
<dbReference type="PANTHER" id="PTHR11905:SF32">
    <property type="entry name" value="DISINTEGRIN AND METALLOPROTEINASE DOMAIN-CONTAINING PROTEIN 28"/>
    <property type="match status" value="1"/>
</dbReference>
<dbReference type="InterPro" id="IPR002870">
    <property type="entry name" value="Peptidase_M12B_N"/>
</dbReference>
<dbReference type="InterPro" id="IPR001762">
    <property type="entry name" value="Disintegrin_dom"/>
</dbReference>
<dbReference type="Gene3D" id="3.40.390.10">
    <property type="entry name" value="Collagenase (Catalytic Domain)"/>
    <property type="match status" value="1"/>
</dbReference>
<dbReference type="SUPFAM" id="SSF55486">
    <property type="entry name" value="Metalloproteases ('zincins'), catalytic domain"/>
    <property type="match status" value="1"/>
</dbReference>
<dbReference type="GO" id="GO:0005576">
    <property type="term" value="C:extracellular region"/>
    <property type="evidence" value="ECO:0007669"/>
    <property type="project" value="UniProtKB-SubCell"/>
</dbReference>
<dbReference type="EMBL" id="MW575137">
    <property type="protein sequence ID" value="QSI84041.1"/>
    <property type="molecule type" value="mRNA"/>
</dbReference>
<feature type="binding site" evidence="16">
    <location>
        <position position="355"/>
    </location>
    <ligand>
        <name>Zn(2+)</name>
        <dbReference type="ChEBI" id="CHEBI:29105"/>
        <note>catalytic</note>
    </ligand>
</feature>
<evidence type="ECO:0000256" key="3">
    <source>
        <dbReference type="ARBA" id="ARBA00005401"/>
    </source>
</evidence>
<dbReference type="SUPFAM" id="SSF57552">
    <property type="entry name" value="Blood coagulation inhibitor (disintegrin)"/>
    <property type="match status" value="1"/>
</dbReference>
<keyword evidence="17" id="KW-0732">Signal</keyword>
<evidence type="ECO:0000259" key="18">
    <source>
        <dbReference type="PROSITE" id="PS50214"/>
    </source>
</evidence>
<keyword evidence="12" id="KW-0865">Zymogen</keyword>
<feature type="disulfide bond" evidence="16">
    <location>
        <begin position="368"/>
        <end position="373"/>
    </location>
</feature>
<evidence type="ECO:0000256" key="10">
    <source>
        <dbReference type="ARBA" id="ARBA00022833"/>
    </source>
</evidence>
<dbReference type="Gene3D" id="4.10.70.10">
    <property type="entry name" value="Disintegrin domain"/>
    <property type="match status" value="1"/>
</dbReference>
<comment type="similarity">
    <text evidence="3">Belongs to the venom metalloproteinase (M12B) family. P-III subfamily. P-IIIa sub-subfamily.</text>
</comment>
<feature type="domain" description="Disintegrin" evidence="18">
    <location>
        <begin position="419"/>
        <end position="505"/>
    </location>
</feature>